<gene>
    <name evidence="27" type="primary">LOC109895745</name>
</gene>
<dbReference type="GO" id="GO:0007219">
    <property type="term" value="P:Notch signaling pathway"/>
    <property type="evidence" value="ECO:0007669"/>
    <property type="project" value="UniProtKB-KW"/>
</dbReference>
<dbReference type="SMART" id="SM00181">
    <property type="entry name" value="EGF"/>
    <property type="match status" value="20"/>
</dbReference>
<dbReference type="Gene3D" id="2.60.120.200">
    <property type="match status" value="3"/>
</dbReference>
<dbReference type="PANTHER" id="PTHR12916">
    <property type="entry name" value="CYTOCHROME C OXIDASE POLYPEPTIDE VIC-2"/>
    <property type="match status" value="1"/>
</dbReference>
<evidence type="ECO:0000256" key="11">
    <source>
        <dbReference type="ARBA" id="ARBA00022737"/>
    </source>
</evidence>
<keyword evidence="17 24" id="KW-1133">Transmembrane helix</keyword>
<dbReference type="SMART" id="SM00282">
    <property type="entry name" value="LamG"/>
    <property type="match status" value="3"/>
</dbReference>
<dbReference type="PROSITE" id="PS01187">
    <property type="entry name" value="EGF_CA"/>
    <property type="match status" value="7"/>
</dbReference>
<evidence type="ECO:0000256" key="21">
    <source>
        <dbReference type="ARBA" id="ARBA00023273"/>
    </source>
</evidence>
<feature type="domain" description="EGF-like" evidence="26">
    <location>
        <begin position="1290"/>
        <end position="1326"/>
    </location>
</feature>
<dbReference type="PROSITE" id="PS01012">
    <property type="entry name" value="FOLYLPOLYGLU_SYNT_2"/>
    <property type="match status" value="1"/>
</dbReference>
<dbReference type="FunFam" id="2.10.25.10:FF:000143">
    <property type="entry name" value="Protein crumbs 1"/>
    <property type="match status" value="1"/>
</dbReference>
<comment type="similarity">
    <text evidence="3">Belongs to the folylpolyglutamate synthase family.</text>
</comment>
<evidence type="ECO:0000256" key="8">
    <source>
        <dbReference type="ARBA" id="ARBA00022692"/>
    </source>
</evidence>
<evidence type="ECO:0000256" key="9">
    <source>
        <dbReference type="ARBA" id="ARBA00022723"/>
    </source>
</evidence>
<dbReference type="FunFam" id="2.60.120.200:FF:000130">
    <property type="entry name" value="Crumbs 2, cell polarity complex component"/>
    <property type="match status" value="1"/>
</dbReference>
<evidence type="ECO:0000256" key="16">
    <source>
        <dbReference type="ARBA" id="ARBA00022976"/>
    </source>
</evidence>
<dbReference type="InterPro" id="IPR000152">
    <property type="entry name" value="EGF-type_Asp/Asn_hydroxyl_site"/>
</dbReference>
<feature type="domain" description="EGF-like" evidence="26">
    <location>
        <begin position="827"/>
        <end position="864"/>
    </location>
</feature>
<dbReference type="Proteomes" id="UP000694557">
    <property type="component" value="Unassembled WGS sequence"/>
</dbReference>
<dbReference type="NCBIfam" id="TIGR01499">
    <property type="entry name" value="folC"/>
    <property type="match status" value="1"/>
</dbReference>
<feature type="disulfide bond" evidence="23">
    <location>
        <begin position="1534"/>
        <end position="1543"/>
    </location>
</feature>
<dbReference type="InterPro" id="IPR001791">
    <property type="entry name" value="Laminin_G"/>
</dbReference>
<feature type="disulfide bond" evidence="23">
    <location>
        <begin position="1085"/>
        <end position="1094"/>
    </location>
</feature>
<dbReference type="FunFam" id="2.10.25.10:FF:000472">
    <property type="entry name" value="Uncharacterized protein, isoform A"/>
    <property type="match status" value="1"/>
</dbReference>
<dbReference type="PROSITE" id="PS00010">
    <property type="entry name" value="ASX_HYDROXYL"/>
    <property type="match status" value="13"/>
</dbReference>
<dbReference type="Pfam" id="PF00008">
    <property type="entry name" value="EGF"/>
    <property type="match status" value="11"/>
</dbReference>
<dbReference type="SUPFAM" id="SSF57184">
    <property type="entry name" value="Growth factor receptor domain"/>
    <property type="match status" value="2"/>
</dbReference>
<feature type="disulfide bond" evidence="23">
    <location>
        <begin position="1771"/>
        <end position="1780"/>
    </location>
</feature>
<dbReference type="SUPFAM" id="SSF53244">
    <property type="entry name" value="MurD-like peptide ligases, peptide-binding domain"/>
    <property type="match status" value="1"/>
</dbReference>
<dbReference type="PROSITE" id="PS50026">
    <property type="entry name" value="EGF_3"/>
    <property type="match status" value="20"/>
</dbReference>
<feature type="domain" description="EGF-like" evidence="26">
    <location>
        <begin position="904"/>
        <end position="961"/>
    </location>
</feature>
<dbReference type="SUPFAM" id="SSF53623">
    <property type="entry name" value="MurD-like peptide ligases, catalytic domain"/>
    <property type="match status" value="1"/>
</dbReference>
<feature type="domain" description="EGF-like" evidence="26">
    <location>
        <begin position="599"/>
        <end position="635"/>
    </location>
</feature>
<dbReference type="GO" id="GO:1901222">
    <property type="term" value="P:regulation of non-canonical NF-kappaB signal transduction"/>
    <property type="evidence" value="ECO:0007669"/>
    <property type="project" value="UniProtKB-ARBA"/>
</dbReference>
<dbReference type="GO" id="GO:0007163">
    <property type="term" value="P:establishment or maintenance of cell polarity"/>
    <property type="evidence" value="ECO:0007669"/>
    <property type="project" value="UniProtKB-ARBA"/>
</dbReference>
<evidence type="ECO:0000313" key="28">
    <source>
        <dbReference type="Proteomes" id="UP000694557"/>
    </source>
</evidence>
<evidence type="ECO:0000256" key="20">
    <source>
        <dbReference type="ARBA" id="ARBA00023180"/>
    </source>
</evidence>
<reference evidence="27" key="1">
    <citation type="submission" date="2025-08" db="UniProtKB">
        <authorList>
            <consortium name="Ensembl"/>
        </authorList>
    </citation>
    <scope>IDENTIFICATION</scope>
</reference>
<feature type="disulfide bond" evidence="23">
    <location>
        <begin position="1887"/>
        <end position="1896"/>
    </location>
</feature>
<dbReference type="Pfam" id="PF02210">
    <property type="entry name" value="Laminin_G_2"/>
    <property type="match status" value="3"/>
</dbReference>
<evidence type="ECO:0000256" key="18">
    <source>
        <dbReference type="ARBA" id="ARBA00023136"/>
    </source>
</evidence>
<dbReference type="PANTHER" id="PTHR12916:SF13">
    <property type="entry name" value="SUSHI, VON WILLEBRAND FACTOR TYPE A, EGF AND PENTRAXIN DOMAIN-CONTAINING PROTEIN 1-LIKE"/>
    <property type="match status" value="1"/>
</dbReference>
<keyword evidence="18 24" id="KW-0472">Membrane</keyword>
<dbReference type="GO" id="GO:0005509">
    <property type="term" value="F:calcium ion binding"/>
    <property type="evidence" value="ECO:0007669"/>
    <property type="project" value="InterPro"/>
</dbReference>
<organism evidence="27 28">
    <name type="scientific">Oncorhynchus kisutch</name>
    <name type="common">Coho salmon</name>
    <name type="synonym">Salmo kisutch</name>
    <dbReference type="NCBI Taxonomy" id="8019"/>
    <lineage>
        <taxon>Eukaryota</taxon>
        <taxon>Metazoa</taxon>
        <taxon>Chordata</taxon>
        <taxon>Craniata</taxon>
        <taxon>Vertebrata</taxon>
        <taxon>Euteleostomi</taxon>
        <taxon>Actinopterygii</taxon>
        <taxon>Neopterygii</taxon>
        <taxon>Teleostei</taxon>
        <taxon>Protacanthopterygii</taxon>
        <taxon>Salmoniformes</taxon>
        <taxon>Salmonidae</taxon>
        <taxon>Salmoninae</taxon>
        <taxon>Oncorhynchus</taxon>
    </lineage>
</organism>
<feature type="domain" description="EGF-like" evidence="26">
    <location>
        <begin position="638"/>
        <end position="672"/>
    </location>
</feature>
<evidence type="ECO:0000256" key="12">
    <source>
        <dbReference type="ARBA" id="ARBA00022741"/>
    </source>
</evidence>
<dbReference type="Gene3D" id="2.10.25.10">
    <property type="entry name" value="Laminin"/>
    <property type="match status" value="19"/>
</dbReference>
<dbReference type="PROSITE" id="PS00022">
    <property type="entry name" value="EGF_1"/>
    <property type="match status" value="16"/>
</dbReference>
<dbReference type="FunFam" id="2.10.25.10:FF:000006">
    <property type="entry name" value="Versican core protein-like isoform 1"/>
    <property type="match status" value="2"/>
</dbReference>
<dbReference type="CDD" id="cd00110">
    <property type="entry name" value="LamG"/>
    <property type="match status" value="3"/>
</dbReference>
<dbReference type="GO" id="GO:0030855">
    <property type="term" value="P:epithelial cell differentiation"/>
    <property type="evidence" value="ECO:0007669"/>
    <property type="project" value="UniProtKB-ARBA"/>
</dbReference>
<dbReference type="FunFam" id="2.10.25.10:FF:000230">
    <property type="entry name" value="Delta-like protein"/>
    <property type="match status" value="1"/>
</dbReference>
<dbReference type="GO" id="GO:0042995">
    <property type="term" value="C:cell projection"/>
    <property type="evidence" value="ECO:0007669"/>
    <property type="project" value="UniProtKB-SubCell"/>
</dbReference>
<dbReference type="InterPro" id="IPR036615">
    <property type="entry name" value="Mur_ligase_C_dom_sf"/>
</dbReference>
<dbReference type="GeneTree" id="ENSGT00950000183101"/>
<dbReference type="SUPFAM" id="SSF57196">
    <property type="entry name" value="EGF/Laminin"/>
    <property type="match status" value="10"/>
</dbReference>
<keyword evidence="6 23" id="KW-0245">EGF-like domain</keyword>
<dbReference type="PRINTS" id="PR00010">
    <property type="entry name" value="EGFBLOOD"/>
</dbReference>
<feature type="domain" description="EGF-like" evidence="26">
    <location>
        <begin position="1899"/>
        <end position="1935"/>
    </location>
</feature>
<dbReference type="FunFam" id="2.10.25.10:FF:000796">
    <property type="entry name" value="Crumbs cell polarity complex component 2b"/>
    <property type="match status" value="1"/>
</dbReference>
<name>A0A8C7KXP0_ONCKI</name>
<keyword evidence="9" id="KW-0479">Metal-binding</keyword>
<evidence type="ECO:0000256" key="3">
    <source>
        <dbReference type="ARBA" id="ARBA00008276"/>
    </source>
</evidence>
<keyword evidence="14" id="KW-0067">ATP-binding</keyword>
<dbReference type="FunFam" id="2.10.25.10:FF:000784">
    <property type="entry name" value="Uncharacterized protein"/>
    <property type="match status" value="1"/>
</dbReference>
<keyword evidence="16" id="KW-0914">Notch signaling pathway</keyword>
<dbReference type="GO" id="GO:0032991">
    <property type="term" value="C:protein-containing complex"/>
    <property type="evidence" value="ECO:0007669"/>
    <property type="project" value="UniProtKB-ARBA"/>
</dbReference>
<feature type="disulfide bond" evidence="23">
    <location>
        <begin position="1808"/>
        <end position="1817"/>
    </location>
</feature>
<sequence>MSVMVHYSLVTLSFLLHTKDQAGLHFSTSSTGLFRMDYEEAVCALNTLQTNVSVLDQVQRERSELPELQLQAMRGFLHRTGLTVDKLDHLNIIHVTGTKGKGSTCAFTERILRDYGFRTGFYSSPHLVQVRERIRINGQPISKELFTKYFWEVFSQLDATKDSHGVNMPAYFRFLTILAFHVFLQERVDLAVIEVGIGGAYDCTNIIRKPWVCGISSLGIDHTSILGNTIEEIAWQKAGIFKPGVPVFTVKQLDRPMTVLQDRAKEIGCPLWVCPDLEQYESGAGPLSLGLAGQQQRCNASLALQLSKTWLQRYRQSDDQLAAPIVENRLVSQATAFKPSPIMVKGLKVTEWPGRTQTLRHGPVTYYLDGAHTTGSMQACVHWFSQEIQQEESSNRGPVIRVLLFNTTGERDSAAMLKLLEPCQFDFAVFCPNITEPITENNADQQNFNVSVENMLTRCLDNQISWQSLSGTETKQGSESELLIKGRLPLLAKTRTHTMVFPCILSALQWISQGRDAVLAAAGSPYLPVQPSITAKAEPLREAAQVSVLVTGILCTAAADKCLSAPCQNGGTCLDQMGNYTCLCPRWPVRYMGKDCRELYDPCVHDAPCTNCTSTLGTEVYTCHCPDNFAGTNCTLNINIKCESNPCKGVRSHCVDRVDSYTCHCPPGYGGDHCQARDCTEEPCHNGATCVDTSDGYQCQCVPGFQGRDCEENMDDCKSLPCQNGAICKDDVNGYQCFCVPGFQGYHCDLDINECVSRPCKNNGTCVNEVDRYECKCLLGFKGVNCEVEIDECEEQPCQHGATCHDRVGLYTCECVSGYEGRDCELDIDECASGPCLNEGNCTDLVNSYECDCNGTGFTGEQCEVDISECASDPCQNGATCLEGVNQYDCVCWTGYEGKNCQVDIDECELQPCENGGECFQRSELLHYGVLSGLDDREFNYEEAAGFLCHCQPGFAGESCEENIDECESAPCQNGGSCEDLVNSYQCDCPPGFTGMHCEVDIDECESEPCQNGGSCKDAANSYTCNCVTAGPGEEPWGGHNCDVRLIGCREHLCENGATCVPILSQKEHSGEDGDEQEHDHTCLCHPGFTGKHCSIPTTFSFNREGYVLIQLPPTANRTSRGIDPQHHHLHYGIHVQLRFRTTLAEMLLFYRGAEDYSVSLEIVRGHIHARAGSGKELQATYHLPVNDGDWHEAKVTMDEKLVLMVKGPGCDNDGGCTVEDEGHNQLIFFQPGSFPQVYVGGAPQKYLDNTESRKGFIGCMEDLQVDHQLLLPQDISPEHVQDMELGCNKTDWCHPDPCHHRGHCIDLWTSFSCACDRPYHGSLCEEEYPSWTFSNEDTVSYATFNINQTDGENFNISFFLRSLKPSGLLLQLRRGSRAYLTLYLREGTLVFNSPPTTLFSNGTYITSGQRELVTVVVRQGQVGFSQGGTQLSLGRLRMEQGDVVYMGGLPPGESTAPWGGHFKGCLQDITLDHMHLYLHLPEECHTHEAFECYIPKQSENMLDGCVSDEACKAGPCQNGGTCTVTWNDFECTCPMNFSGRRCDTRVWCVSDPCVVGSQCVDLVDGYECLTNATFESNALQFTANGSLIATVTSVSMDIRTREENGVLLRATNGAEVFCLGLLNSSLLVKLLSGNSLELQAFTSNLPISDGAWHHLHLAMTDPLQPVSRWRLTVDGRRAGSTMGTAGHLNFLNNTTVWLAENYTGCLGEVRVGGIYLPLLDNQDAPQAARFIRQGGQENKMGCVATDVCQYQPCLNQGTCQDLWNLFNCSCSPGWEGEFCQRDTDECVSGPCAHGTCTDLLANYQCECHKGWGGRDCEEEVDDCLEHSCMNGGSCLDGTGTYQCVCPPGYTGRRCQWRFPPQQCDEETQCDNGGVCVDGIWGTNCTCKPGYTGDWCEAEIDECESRPCLNGATCLDRLSSFQCMCVPGFSGTQCESNRQEQRQRVPWLVVAIPLASLCLLLAVVALVFMVLTARKKRQSEGTYSPSAQEVAGARLEMGSVLKVPPEERLI</sequence>
<dbReference type="FunFam" id="2.60.120.200:FF:000081">
    <property type="entry name" value="Crumbs 1, cell polarity complex component"/>
    <property type="match status" value="1"/>
</dbReference>
<feature type="disulfide bond" evidence="23">
    <location>
        <begin position="701"/>
        <end position="710"/>
    </location>
</feature>
<dbReference type="InterPro" id="IPR036565">
    <property type="entry name" value="Mur-like_cat_sf"/>
</dbReference>
<feature type="domain" description="EGF-like" evidence="26">
    <location>
        <begin position="1001"/>
        <end position="1043"/>
    </location>
</feature>
<evidence type="ECO:0000259" key="25">
    <source>
        <dbReference type="PROSITE" id="PS50025"/>
    </source>
</evidence>
<dbReference type="InterPro" id="IPR001645">
    <property type="entry name" value="Folylpolyglutamate_synth"/>
</dbReference>
<dbReference type="FunFam" id="2.10.25.10:FF:000039">
    <property type="entry name" value="Crumbs cell polarity complex component 1"/>
    <property type="match status" value="1"/>
</dbReference>
<evidence type="ECO:0000256" key="7">
    <source>
        <dbReference type="ARBA" id="ARBA00022598"/>
    </source>
</evidence>
<feature type="disulfide bond" evidence="23">
    <location>
        <begin position="625"/>
        <end position="634"/>
    </location>
</feature>
<evidence type="ECO:0000256" key="14">
    <source>
        <dbReference type="ARBA" id="ARBA00022840"/>
    </source>
</evidence>
<dbReference type="InterPro" id="IPR018109">
    <property type="entry name" value="Folylpolyglutamate_synth_CS"/>
</dbReference>
<keyword evidence="21" id="KW-0966">Cell projection</keyword>
<keyword evidence="10" id="KW-0732">Signal</keyword>
<keyword evidence="15" id="KW-0460">Magnesium</keyword>
<dbReference type="FunFam" id="3.40.1190.10:FF:000005">
    <property type="entry name" value="Folylpolyglutamate synthase"/>
    <property type="match status" value="1"/>
</dbReference>
<dbReference type="FunFam" id="2.10.25.10:FF:000282">
    <property type="entry name" value="Crumbs cell polarity complex component 2"/>
    <property type="match status" value="1"/>
</dbReference>
<dbReference type="PROSITE" id="PS01011">
    <property type="entry name" value="FOLYLPOLYGLU_SYNT_1"/>
    <property type="match status" value="1"/>
</dbReference>
<dbReference type="FunFam" id="2.10.25.10:FF:000004">
    <property type="entry name" value="Neurogenic locus notch 1"/>
    <property type="match status" value="1"/>
</dbReference>
<dbReference type="Gene3D" id="3.40.1190.10">
    <property type="entry name" value="Mur-like, catalytic domain"/>
    <property type="match status" value="1"/>
</dbReference>
<dbReference type="PROSITE" id="PS01186">
    <property type="entry name" value="EGF_2"/>
    <property type="match status" value="14"/>
</dbReference>
<dbReference type="InterPro" id="IPR009030">
    <property type="entry name" value="Growth_fac_rcpt_cys_sf"/>
</dbReference>
<evidence type="ECO:0000256" key="22">
    <source>
        <dbReference type="ARBA" id="ARBA00060989"/>
    </source>
</evidence>
<feature type="domain" description="EGF-like" evidence="26">
    <location>
        <begin position="675"/>
        <end position="711"/>
    </location>
</feature>
<evidence type="ECO:0000256" key="2">
    <source>
        <dbReference type="ARBA" id="ARBA00004316"/>
    </source>
</evidence>
<dbReference type="GO" id="GO:0060218">
    <property type="term" value="P:hematopoietic stem cell differentiation"/>
    <property type="evidence" value="ECO:0007669"/>
    <property type="project" value="UniProtKB-ARBA"/>
</dbReference>
<feature type="domain" description="Laminin G" evidence="25">
    <location>
        <begin position="1099"/>
        <end position="1288"/>
    </location>
</feature>
<evidence type="ECO:0000259" key="26">
    <source>
        <dbReference type="PROSITE" id="PS50026"/>
    </source>
</evidence>
<keyword evidence="20" id="KW-0325">Glycoprotein</keyword>
<feature type="transmembrane region" description="Helical" evidence="24">
    <location>
        <begin position="1947"/>
        <end position="1971"/>
    </location>
</feature>
<dbReference type="GO" id="GO:0042063">
    <property type="term" value="P:gliogenesis"/>
    <property type="evidence" value="ECO:0007669"/>
    <property type="project" value="UniProtKB-ARBA"/>
</dbReference>
<keyword evidence="5" id="KW-1003">Cell membrane</keyword>
<feature type="domain" description="EGF-like" evidence="26">
    <location>
        <begin position="713"/>
        <end position="749"/>
    </location>
</feature>
<dbReference type="GO" id="GO:0031017">
    <property type="term" value="P:exocrine pancreas development"/>
    <property type="evidence" value="ECO:0007669"/>
    <property type="project" value="UniProtKB-ARBA"/>
</dbReference>
<feature type="disulfide bond" evidence="23">
    <location>
        <begin position="892"/>
        <end position="901"/>
    </location>
</feature>
<keyword evidence="12" id="KW-0547">Nucleotide-binding</keyword>
<evidence type="ECO:0000256" key="5">
    <source>
        <dbReference type="ARBA" id="ARBA00022475"/>
    </source>
</evidence>
<evidence type="ECO:0000256" key="15">
    <source>
        <dbReference type="ARBA" id="ARBA00022842"/>
    </source>
</evidence>
<dbReference type="SMART" id="SM00179">
    <property type="entry name" value="EGF_CA"/>
    <property type="match status" value="18"/>
</dbReference>
<dbReference type="InterPro" id="IPR018097">
    <property type="entry name" value="EGF_Ca-bd_CS"/>
</dbReference>
<feature type="domain" description="EGF-like" evidence="26">
    <location>
        <begin position="1860"/>
        <end position="1897"/>
    </location>
</feature>
<evidence type="ECO:0000313" key="27">
    <source>
        <dbReference type="Ensembl" id="ENSOKIP00005104096.1"/>
    </source>
</evidence>
<feature type="disulfide bond" evidence="23">
    <location>
        <begin position="1846"/>
        <end position="1855"/>
    </location>
</feature>
<feature type="domain" description="Laminin G" evidence="25">
    <location>
        <begin position="1572"/>
        <end position="1743"/>
    </location>
</feature>
<feature type="disulfide bond" evidence="23">
    <location>
        <begin position="989"/>
        <end position="998"/>
    </location>
</feature>
<feature type="domain" description="EGF-like" evidence="26">
    <location>
        <begin position="751"/>
        <end position="787"/>
    </location>
</feature>
<evidence type="ECO:0000256" key="24">
    <source>
        <dbReference type="SAM" id="Phobius"/>
    </source>
</evidence>
<feature type="domain" description="EGF-like" evidence="26">
    <location>
        <begin position="1045"/>
        <end position="1095"/>
    </location>
</feature>
<dbReference type="SUPFAM" id="SSF49899">
    <property type="entry name" value="Concanavalin A-like lectins/glucanases"/>
    <property type="match status" value="3"/>
</dbReference>
<accession>A0A8C7KXP0</accession>
<feature type="domain" description="EGF-like" evidence="26">
    <location>
        <begin position="1745"/>
        <end position="1781"/>
    </location>
</feature>
<feature type="disulfide bond" evidence="23">
    <location>
        <begin position="1316"/>
        <end position="1325"/>
    </location>
</feature>
<dbReference type="InterPro" id="IPR001881">
    <property type="entry name" value="EGF-like_Ca-bd_dom"/>
</dbReference>
<evidence type="ECO:0000256" key="6">
    <source>
        <dbReference type="ARBA" id="ARBA00022536"/>
    </source>
</evidence>
<dbReference type="InterPro" id="IPR013032">
    <property type="entry name" value="EGF-like_CS"/>
</dbReference>
<feature type="domain" description="EGF-like" evidence="26">
    <location>
        <begin position="1508"/>
        <end position="1544"/>
    </location>
</feature>
<feature type="disulfide bond" evidence="23">
    <location>
        <begin position="951"/>
        <end position="960"/>
    </location>
</feature>
<comment type="caution">
    <text evidence="23">Lacks conserved residue(s) required for the propagation of feature annotation.</text>
</comment>
<evidence type="ECO:0000256" key="10">
    <source>
        <dbReference type="ARBA" id="ARBA00022729"/>
    </source>
</evidence>
<feature type="domain" description="EGF-like" evidence="26">
    <location>
        <begin position="1820"/>
        <end position="1856"/>
    </location>
</feature>
<evidence type="ECO:0000256" key="19">
    <source>
        <dbReference type="ARBA" id="ARBA00023157"/>
    </source>
</evidence>
<dbReference type="FunFam" id="2.10.25.10:FF:000123">
    <property type="entry name" value="Crumbs homolog 1 (Drosophila)"/>
    <property type="match status" value="2"/>
</dbReference>
<feature type="domain" description="EGF-like" evidence="26">
    <location>
        <begin position="963"/>
        <end position="999"/>
    </location>
</feature>
<reference evidence="27" key="2">
    <citation type="submission" date="2025-09" db="UniProtKB">
        <authorList>
            <consortium name="Ensembl"/>
        </authorList>
    </citation>
    <scope>IDENTIFICATION</scope>
</reference>
<feature type="domain" description="EGF-like" evidence="26">
    <location>
        <begin position="866"/>
        <end position="902"/>
    </location>
</feature>
<dbReference type="InterPro" id="IPR000742">
    <property type="entry name" value="EGF"/>
</dbReference>
<feature type="domain" description="EGF-like" evidence="26">
    <location>
        <begin position="1783"/>
        <end position="1818"/>
    </location>
</feature>
<dbReference type="Ensembl" id="ENSOKIT00005111575.1">
    <property type="protein sequence ID" value="ENSOKIP00005104096.1"/>
    <property type="gene ID" value="ENSOKIG00005045302.1"/>
</dbReference>
<dbReference type="GO" id="GO:0048812">
    <property type="term" value="P:neuron projection morphogenesis"/>
    <property type="evidence" value="ECO:0007669"/>
    <property type="project" value="UniProtKB-ARBA"/>
</dbReference>
<dbReference type="GO" id="GO:0004326">
    <property type="term" value="F:tetrahydrofolylpolyglutamate synthase activity"/>
    <property type="evidence" value="ECO:0007669"/>
    <property type="project" value="InterPro"/>
</dbReference>
<dbReference type="GO" id="GO:0016324">
    <property type="term" value="C:apical plasma membrane"/>
    <property type="evidence" value="ECO:0007669"/>
    <property type="project" value="UniProtKB-SubCell"/>
</dbReference>
<comment type="subcellular location">
    <subcellularLocation>
        <location evidence="1">Apical cell membrane</location>
        <topology evidence="1">Single-pass type I membrane protein</topology>
    </subcellularLocation>
    <subcellularLocation>
        <location evidence="2">Cell projection</location>
    </subcellularLocation>
</comment>
<keyword evidence="19 23" id="KW-1015">Disulfide bond</keyword>
<keyword evidence="28" id="KW-1185">Reference proteome</keyword>
<evidence type="ECO:0000256" key="23">
    <source>
        <dbReference type="PROSITE-ProRule" id="PRU00076"/>
    </source>
</evidence>
<dbReference type="FunFam" id="2.10.25.10:FF:000146">
    <property type="entry name" value="Putative neurogenic locus notch"/>
    <property type="match status" value="1"/>
</dbReference>
<feature type="domain" description="EGF-like" evidence="26">
    <location>
        <begin position="789"/>
        <end position="825"/>
    </location>
</feature>
<evidence type="ECO:0000256" key="17">
    <source>
        <dbReference type="ARBA" id="ARBA00022989"/>
    </source>
</evidence>
<dbReference type="GO" id="GO:0005524">
    <property type="term" value="F:ATP binding"/>
    <property type="evidence" value="ECO:0007669"/>
    <property type="project" value="UniProtKB-KW"/>
</dbReference>
<protein>
    <submittedName>
        <fullName evidence="27">Protein crumbs homolog 1-like</fullName>
    </submittedName>
</protein>
<dbReference type="InterPro" id="IPR013320">
    <property type="entry name" value="ConA-like_dom_sf"/>
</dbReference>
<feature type="domain" description="EGF-like" evidence="26">
    <location>
        <begin position="558"/>
        <end position="597"/>
    </location>
</feature>
<feature type="disulfide bond" evidence="23">
    <location>
        <begin position="777"/>
        <end position="786"/>
    </location>
</feature>
<dbReference type="Gene3D" id="3.90.190.20">
    <property type="entry name" value="Mur ligase, C-terminal domain"/>
    <property type="match status" value="1"/>
</dbReference>
<feature type="disulfide bond" evidence="23">
    <location>
        <begin position="1787"/>
        <end position="1797"/>
    </location>
</feature>
<dbReference type="FunFam" id="2.10.25.10:FF:000208">
    <property type="entry name" value="Crumbs 2, cell polarity complex component"/>
    <property type="match status" value="1"/>
</dbReference>
<dbReference type="PROSITE" id="PS50025">
    <property type="entry name" value="LAM_G_DOMAIN"/>
    <property type="match status" value="3"/>
</dbReference>
<dbReference type="GO" id="GO:0005911">
    <property type="term" value="C:cell-cell junction"/>
    <property type="evidence" value="ECO:0007669"/>
    <property type="project" value="UniProtKB-ARBA"/>
</dbReference>
<dbReference type="GO" id="GO:0045597">
    <property type="term" value="P:positive regulation of cell differentiation"/>
    <property type="evidence" value="ECO:0007669"/>
    <property type="project" value="UniProtKB-ARBA"/>
</dbReference>
<feature type="disulfide bond" evidence="23">
    <location>
        <begin position="739"/>
        <end position="748"/>
    </location>
</feature>
<feature type="disulfide bond" evidence="23">
    <location>
        <begin position="815"/>
        <end position="824"/>
    </location>
</feature>
<feature type="domain" description="Laminin G" evidence="25">
    <location>
        <begin position="1329"/>
        <end position="1506"/>
    </location>
</feature>
<proteinExistence type="inferred from homology"/>
<keyword evidence="4" id="KW-0217">Developmental protein</keyword>
<keyword evidence="13" id="KW-0221">Differentiation</keyword>
<evidence type="ECO:0000256" key="1">
    <source>
        <dbReference type="ARBA" id="ARBA00004247"/>
    </source>
</evidence>
<evidence type="ECO:0000256" key="13">
    <source>
        <dbReference type="ARBA" id="ARBA00022782"/>
    </source>
</evidence>
<dbReference type="Pfam" id="PF12661">
    <property type="entry name" value="hEGF"/>
    <property type="match status" value="5"/>
</dbReference>
<feature type="disulfide bond" evidence="23">
    <location>
        <begin position="1925"/>
        <end position="1934"/>
    </location>
</feature>
<keyword evidence="11" id="KW-0677">Repeat</keyword>
<dbReference type="CDD" id="cd00054">
    <property type="entry name" value="EGF_CA"/>
    <property type="match status" value="17"/>
</dbReference>
<dbReference type="FunFam" id="2.10.25.10:FF:000080">
    <property type="entry name" value="Neurogenic locus notch 1"/>
    <property type="match status" value="1"/>
</dbReference>
<evidence type="ECO:0000256" key="4">
    <source>
        <dbReference type="ARBA" id="ARBA00022473"/>
    </source>
</evidence>
<keyword evidence="7" id="KW-0436">Ligase</keyword>
<comment type="similarity">
    <text evidence="22">Belongs to the Crumbs protein family.</text>
</comment>
<keyword evidence="8 24" id="KW-0812">Transmembrane</keyword>